<name>C9MSF6_9BACT</name>
<gene>
    <name evidence="1" type="ORF">HMPREF0973_02575</name>
</gene>
<proteinExistence type="predicted"/>
<comment type="caution">
    <text evidence="1">The sequence shown here is derived from an EMBL/GenBank/DDBJ whole genome shotgun (WGS) entry which is preliminary data.</text>
</comment>
<organism evidence="1 2">
    <name type="scientific">Prevotella veroralis F0319</name>
    <dbReference type="NCBI Taxonomy" id="649761"/>
    <lineage>
        <taxon>Bacteria</taxon>
        <taxon>Pseudomonadati</taxon>
        <taxon>Bacteroidota</taxon>
        <taxon>Bacteroidia</taxon>
        <taxon>Bacteroidales</taxon>
        <taxon>Prevotellaceae</taxon>
        <taxon>Prevotella</taxon>
    </lineage>
</organism>
<sequence length="47" mass="5322">MYHPVRQHLLLLGGLGRLFLAVFWRTDEGVCPYKLVLSLIKGTPLSI</sequence>
<evidence type="ECO:0000313" key="2">
    <source>
        <dbReference type="Proteomes" id="UP000003327"/>
    </source>
</evidence>
<protein>
    <submittedName>
        <fullName evidence="1">Uncharacterized protein</fullName>
    </submittedName>
</protein>
<dbReference type="EMBL" id="ACVA01000063">
    <property type="protein sequence ID" value="EEX17611.1"/>
    <property type="molecule type" value="Genomic_DNA"/>
</dbReference>
<accession>C9MSF6</accession>
<reference evidence="1 2" key="1">
    <citation type="submission" date="2009-09" db="EMBL/GenBank/DDBJ databases">
        <authorList>
            <person name="Weinstock G."/>
            <person name="Sodergren E."/>
            <person name="Clifton S."/>
            <person name="Fulton L."/>
            <person name="Fulton B."/>
            <person name="Courtney L."/>
            <person name="Fronick C."/>
            <person name="Harrison M."/>
            <person name="Strong C."/>
            <person name="Farmer C."/>
            <person name="Delahaunty K."/>
            <person name="Markovic C."/>
            <person name="Hall O."/>
            <person name="Minx P."/>
            <person name="Tomlinson C."/>
            <person name="Mitreva M."/>
            <person name="Nelson J."/>
            <person name="Hou S."/>
            <person name="Wollam A."/>
            <person name="Pepin K.H."/>
            <person name="Johnson M."/>
            <person name="Bhonagiri V."/>
            <person name="Nash W.E."/>
            <person name="Warren W."/>
            <person name="Chinwalla A."/>
            <person name="Mardis E.R."/>
            <person name="Wilson R.K."/>
        </authorList>
    </citation>
    <scope>NUCLEOTIDE SEQUENCE [LARGE SCALE GENOMIC DNA]</scope>
    <source>
        <strain evidence="1 2">F0319</strain>
    </source>
</reference>
<dbReference type="Proteomes" id="UP000003327">
    <property type="component" value="Unassembled WGS sequence"/>
</dbReference>
<evidence type="ECO:0000313" key="1">
    <source>
        <dbReference type="EMBL" id="EEX17611.1"/>
    </source>
</evidence>
<dbReference type="HOGENOM" id="CLU_209810_0_0_10"/>
<dbReference type="AlphaFoldDB" id="C9MSF6"/>
<keyword evidence="2" id="KW-1185">Reference proteome</keyword>